<evidence type="ECO:0000256" key="1">
    <source>
        <dbReference type="SAM" id="MobiDB-lite"/>
    </source>
</evidence>
<dbReference type="Proteomes" id="UP000287394">
    <property type="component" value="Chromosome"/>
</dbReference>
<reference evidence="2 3" key="1">
    <citation type="journal article" date="2019" name="Int. J. Syst. Evol. Microbiol.">
        <title>Capsulimonas corticalis gen. nov., sp. nov., an aerobic capsulated bacterium, of a novel bacterial order, Capsulimonadales ord. nov., of the class Armatimonadia of the phylum Armatimonadetes.</title>
        <authorList>
            <person name="Li J."/>
            <person name="Kudo C."/>
            <person name="Tonouchi A."/>
        </authorList>
    </citation>
    <scope>NUCLEOTIDE SEQUENCE [LARGE SCALE GENOMIC DNA]</scope>
    <source>
        <strain evidence="2 3">AX-7</strain>
    </source>
</reference>
<evidence type="ECO:0000313" key="2">
    <source>
        <dbReference type="EMBL" id="BDI29414.1"/>
    </source>
</evidence>
<accession>A0A402CZF2</accession>
<gene>
    <name evidence="2" type="ORF">CCAX7_14650</name>
</gene>
<keyword evidence="3" id="KW-1185">Reference proteome</keyword>
<feature type="region of interest" description="Disordered" evidence="1">
    <location>
        <begin position="1"/>
        <end position="21"/>
    </location>
</feature>
<dbReference type="RefSeq" id="WP_119322698.1">
    <property type="nucleotide sequence ID" value="NZ_AP025739.1"/>
</dbReference>
<feature type="compositionally biased region" description="Basic and acidic residues" evidence="1">
    <location>
        <begin position="1"/>
        <end position="11"/>
    </location>
</feature>
<evidence type="ECO:0000313" key="3">
    <source>
        <dbReference type="Proteomes" id="UP000287394"/>
    </source>
</evidence>
<dbReference type="EMBL" id="AP025739">
    <property type="protein sequence ID" value="BDI29414.1"/>
    <property type="molecule type" value="Genomic_DNA"/>
</dbReference>
<dbReference type="KEGG" id="ccot:CCAX7_14650"/>
<proteinExistence type="predicted"/>
<name>A0A402CZF2_9BACT</name>
<dbReference type="AlphaFoldDB" id="A0A402CZF2"/>
<organism evidence="2 3">
    <name type="scientific">Capsulimonas corticalis</name>
    <dbReference type="NCBI Taxonomy" id="2219043"/>
    <lineage>
        <taxon>Bacteria</taxon>
        <taxon>Bacillati</taxon>
        <taxon>Armatimonadota</taxon>
        <taxon>Armatimonadia</taxon>
        <taxon>Capsulimonadales</taxon>
        <taxon>Capsulimonadaceae</taxon>
        <taxon>Capsulimonas</taxon>
    </lineage>
</organism>
<protein>
    <submittedName>
        <fullName evidence="2">Uncharacterized protein</fullName>
    </submittedName>
</protein>
<sequence length="108" mass="11987">MFRTAKGDPVRPVRPPSANALRSSFPAHTVDISKHITPKDRALLKWKFLTEPLEVLLKMLDFGQCLADMSEILGEIEEQDAAAVVRIRQTARTIGVPETHSPPTETTP</sequence>